<dbReference type="GO" id="GO:0140098">
    <property type="term" value="F:catalytic activity, acting on RNA"/>
    <property type="evidence" value="ECO:0007669"/>
    <property type="project" value="UniProtKB-ARBA"/>
</dbReference>
<organism evidence="2 3">
    <name type="scientific">Polynucleobacter victoriensis</name>
    <dbReference type="NCBI Taxonomy" id="2049319"/>
    <lineage>
        <taxon>Bacteria</taxon>
        <taxon>Pseudomonadati</taxon>
        <taxon>Pseudomonadota</taxon>
        <taxon>Betaproteobacteria</taxon>
        <taxon>Burkholderiales</taxon>
        <taxon>Burkholderiaceae</taxon>
        <taxon>Polynucleobacter</taxon>
    </lineage>
</organism>
<dbReference type="EMBL" id="FYEX01000001">
    <property type="protein sequence ID" value="SNC60054.1"/>
    <property type="molecule type" value="Genomic_DNA"/>
</dbReference>
<dbReference type="Proteomes" id="UP000197215">
    <property type="component" value="Unassembled WGS sequence"/>
</dbReference>
<dbReference type="PANTHER" id="PTHR21600:SF84">
    <property type="entry name" value="PSEUDOURIDINE SYNTHASE RSUA_RLUA-LIKE DOMAIN-CONTAINING PROTEIN"/>
    <property type="match status" value="1"/>
</dbReference>
<evidence type="ECO:0000259" key="1">
    <source>
        <dbReference type="Pfam" id="PF00849"/>
    </source>
</evidence>
<dbReference type="Pfam" id="PF00849">
    <property type="entry name" value="PseudoU_synth_2"/>
    <property type="match status" value="1"/>
</dbReference>
<dbReference type="GO" id="GO:0009982">
    <property type="term" value="F:pseudouridine synthase activity"/>
    <property type="evidence" value="ECO:0007669"/>
    <property type="project" value="InterPro"/>
</dbReference>
<dbReference type="RefSeq" id="WP_088812054.1">
    <property type="nucleotide sequence ID" value="NZ_FYEX01000001.1"/>
</dbReference>
<dbReference type="InterPro" id="IPR050188">
    <property type="entry name" value="RluA_PseudoU_synthase"/>
</dbReference>
<dbReference type="InterPro" id="IPR020103">
    <property type="entry name" value="PsdUridine_synth_cat_dom_sf"/>
</dbReference>
<evidence type="ECO:0000313" key="2">
    <source>
        <dbReference type="EMBL" id="SNC60054.1"/>
    </source>
</evidence>
<evidence type="ECO:0000313" key="3">
    <source>
        <dbReference type="Proteomes" id="UP000197215"/>
    </source>
</evidence>
<dbReference type="PANTHER" id="PTHR21600">
    <property type="entry name" value="MITOCHONDRIAL RNA PSEUDOURIDINE SYNTHASE"/>
    <property type="match status" value="1"/>
</dbReference>
<dbReference type="SUPFAM" id="SSF55120">
    <property type="entry name" value="Pseudouridine synthase"/>
    <property type="match status" value="1"/>
</dbReference>
<reference evidence="2 3" key="1">
    <citation type="submission" date="2017-06" db="EMBL/GenBank/DDBJ databases">
        <authorList>
            <person name="Kim H.J."/>
            <person name="Triplett B.A."/>
        </authorList>
    </citation>
    <scope>NUCLEOTIDE SEQUENCE [LARGE SCALE GENOMIC DNA]</scope>
    <source>
        <strain evidence="2 3">MWH-VicM1</strain>
    </source>
</reference>
<keyword evidence="3" id="KW-1185">Reference proteome</keyword>
<dbReference type="Gene3D" id="3.30.2350.10">
    <property type="entry name" value="Pseudouridine synthase"/>
    <property type="match status" value="1"/>
</dbReference>
<feature type="domain" description="Pseudouridine synthase RsuA/RluA-like" evidence="1">
    <location>
        <begin position="94"/>
        <end position="242"/>
    </location>
</feature>
<accession>A0A212T2Q6</accession>
<sequence>MQSQSGISPSKVFLPQGGHAFGTVLDFLVDKFPAIQRDEWVSRFNDGLIFDSDGLTLSVTSQYLAGTFVYYFRRVESEERIPFNETIVYQDDYLLIADKPHFLPVTPGGHYLQETLLVRLKKSTGIETLSPIHRIDRETAGLVAFSKRASDRNAYQALFRDRLVEKTYQAIAPYQEDLQNRFPIHYQSRIEESSVFIQMHEVAGEPNSDTWIDIEEVSGSWAKYSLKLGTGRKHQLRVHMSALGIPIKNDQIYPVLQPHVMSNKDFTQPLQLLAKELSFVDPISGLKHHFFSTQALHL</sequence>
<protein>
    <submittedName>
        <fullName evidence="2">tRNA pseudouridine32 synthase / 23S rRNA pseudouridine746 synthase</fullName>
    </submittedName>
</protein>
<gene>
    <name evidence="2" type="ORF">SAMN06295916_0197</name>
</gene>
<dbReference type="GO" id="GO:0003723">
    <property type="term" value="F:RNA binding"/>
    <property type="evidence" value="ECO:0007669"/>
    <property type="project" value="InterPro"/>
</dbReference>
<dbReference type="AlphaFoldDB" id="A0A212T2Q6"/>
<name>A0A212T2Q6_9BURK</name>
<proteinExistence type="predicted"/>
<dbReference type="InterPro" id="IPR006145">
    <property type="entry name" value="PsdUridine_synth_RsuA/RluA"/>
</dbReference>
<dbReference type="GO" id="GO:0000455">
    <property type="term" value="P:enzyme-directed rRNA pseudouridine synthesis"/>
    <property type="evidence" value="ECO:0007669"/>
    <property type="project" value="TreeGrafter"/>
</dbReference>
<dbReference type="OrthoDB" id="9785808at2"/>